<dbReference type="PANTHER" id="PTHR22648:SF0">
    <property type="entry name" value="TRANSCRIPTION TERMINATION_ANTITERMINATION PROTEIN NUSA"/>
    <property type="match status" value="1"/>
</dbReference>
<dbReference type="InterPro" id="IPR012340">
    <property type="entry name" value="NA-bd_OB-fold"/>
</dbReference>
<evidence type="ECO:0000256" key="2">
    <source>
        <dbReference type="ARBA" id="ARBA00022490"/>
    </source>
</evidence>
<dbReference type="NCBIfam" id="TIGR01953">
    <property type="entry name" value="NusA"/>
    <property type="match status" value="1"/>
</dbReference>
<dbReference type="CDD" id="cd22529">
    <property type="entry name" value="KH-II_NusA_rpt2"/>
    <property type="match status" value="1"/>
</dbReference>
<keyword evidence="2" id="KW-0963">Cytoplasm</keyword>
<dbReference type="GO" id="GO:0003700">
    <property type="term" value="F:DNA-binding transcription factor activity"/>
    <property type="evidence" value="ECO:0007669"/>
    <property type="project" value="InterPro"/>
</dbReference>
<evidence type="ECO:0000256" key="3">
    <source>
        <dbReference type="ARBA" id="ARBA00022814"/>
    </source>
</evidence>
<dbReference type="EMBL" id="UGXS01000004">
    <property type="protein sequence ID" value="SUH13267.1"/>
    <property type="molecule type" value="Genomic_DNA"/>
</dbReference>
<dbReference type="CDD" id="cd02134">
    <property type="entry name" value="KH-II_NusA_rpt1"/>
    <property type="match status" value="1"/>
</dbReference>
<proteinExistence type="predicted"/>
<dbReference type="FunFam" id="3.30.300.20:FF:000005">
    <property type="entry name" value="Transcription termination/antitermination protein NusA"/>
    <property type="match status" value="1"/>
</dbReference>
<sequence>MPTKEITLEAARFEDESLNVGDYVEDQIESVTFDRITTQTAKQVIVQKVREAERAMVVDQFRDQEGEIVTGVVKKVNRDNISLEIKSEGMAGNAEAVILREDMLPRENFRPGDRIRGVLYAVRPEARGAQLFVTRSKPEMLIELFRIEVPEIGEEVIEIKAAARDPGSRAKIAVKTNDKRIDPVGACVGMRGARVQAVSTELGGERIDIVLWDDNPAQFVINAMAPADVASIVVDEDKHTMDIAVEAGNLAQAIGRNGQNVRLASH</sequence>
<dbReference type="InterPro" id="IPR058582">
    <property type="entry name" value="KH_NusA_2nd"/>
</dbReference>
<dbReference type="GO" id="GO:0006353">
    <property type="term" value="P:DNA-templated transcription termination"/>
    <property type="evidence" value="ECO:0007669"/>
    <property type="project" value="UniProtKB-KW"/>
</dbReference>
<feature type="domain" description="S1 motif" evidence="7">
    <location>
        <begin position="66"/>
        <end position="136"/>
    </location>
</feature>
<evidence type="ECO:0000256" key="5">
    <source>
        <dbReference type="ARBA" id="ARBA00023015"/>
    </source>
</evidence>
<dbReference type="InterPro" id="IPR025249">
    <property type="entry name" value="TF_NusA_KH_1st"/>
</dbReference>
<evidence type="ECO:0000313" key="9">
    <source>
        <dbReference type="Proteomes" id="UP000255509"/>
    </source>
</evidence>
<dbReference type="Pfam" id="PF08529">
    <property type="entry name" value="NusA_N"/>
    <property type="match status" value="1"/>
</dbReference>
<dbReference type="InterPro" id="IPR030842">
    <property type="entry name" value="TF_NusA_bacterial"/>
</dbReference>
<dbReference type="Gene3D" id="2.40.50.140">
    <property type="entry name" value="Nucleic acid-binding proteins"/>
    <property type="match status" value="1"/>
</dbReference>
<dbReference type="InterPro" id="IPR013735">
    <property type="entry name" value="TF_NusA_N"/>
</dbReference>
<accession>A0A379W1N0</accession>
<dbReference type="InterPro" id="IPR036555">
    <property type="entry name" value="NusA_N_sf"/>
</dbReference>
<dbReference type="FunFam" id="3.30.300.20:FF:000002">
    <property type="entry name" value="Transcription termination/antitermination protein NusA"/>
    <property type="match status" value="1"/>
</dbReference>
<dbReference type="InterPro" id="IPR003029">
    <property type="entry name" value="S1_domain"/>
</dbReference>
<keyword evidence="3" id="KW-0889">Transcription antitermination</keyword>
<dbReference type="SUPFAM" id="SSF69705">
    <property type="entry name" value="Transcription factor NusA, N-terminal domain"/>
    <property type="match status" value="1"/>
</dbReference>
<keyword evidence="4" id="KW-0694">RNA-binding</keyword>
<dbReference type="GO" id="GO:0005829">
    <property type="term" value="C:cytosol"/>
    <property type="evidence" value="ECO:0007669"/>
    <property type="project" value="TreeGrafter"/>
</dbReference>
<dbReference type="FunFam" id="2.40.50.140:FF:000092">
    <property type="entry name" value="Transcription termination/antitermination protein NusA"/>
    <property type="match status" value="1"/>
</dbReference>
<dbReference type="SUPFAM" id="SSF54814">
    <property type="entry name" value="Prokaryotic type KH domain (KH-domain type II)"/>
    <property type="match status" value="2"/>
</dbReference>
<dbReference type="AlphaFoldDB" id="A0A379W1N0"/>
<dbReference type="InterPro" id="IPR015946">
    <property type="entry name" value="KH_dom-like_a/b"/>
</dbReference>
<keyword evidence="5" id="KW-0805">Transcription regulation</keyword>
<dbReference type="Pfam" id="PF26594">
    <property type="entry name" value="KH_NusA_2nd"/>
    <property type="match status" value="1"/>
</dbReference>
<name>A0A379W1N0_SALET</name>
<dbReference type="SMART" id="SM00316">
    <property type="entry name" value="S1"/>
    <property type="match status" value="1"/>
</dbReference>
<keyword evidence="1" id="KW-0806">Transcription termination</keyword>
<dbReference type="Proteomes" id="UP000255509">
    <property type="component" value="Unassembled WGS sequence"/>
</dbReference>
<dbReference type="Gene3D" id="3.30.1480.10">
    <property type="entry name" value="NusA, N-terminal domain"/>
    <property type="match status" value="1"/>
</dbReference>
<protein>
    <submittedName>
        <fullName evidence="8">L factor</fullName>
    </submittedName>
</protein>
<dbReference type="PANTHER" id="PTHR22648">
    <property type="entry name" value="TRANSCRIPTION TERMINATION FACTOR NUSA"/>
    <property type="match status" value="1"/>
</dbReference>
<reference evidence="8 9" key="1">
    <citation type="submission" date="2018-06" db="EMBL/GenBank/DDBJ databases">
        <authorList>
            <consortium name="Pathogen Informatics"/>
            <person name="Doyle S."/>
        </authorList>
    </citation>
    <scope>NUCLEOTIDE SEQUENCE [LARGE SCALE GENOMIC DNA]</scope>
    <source>
        <strain evidence="8 9">NCTC8258</strain>
    </source>
</reference>
<dbReference type="GO" id="GO:0003723">
    <property type="term" value="F:RNA binding"/>
    <property type="evidence" value="ECO:0007669"/>
    <property type="project" value="UniProtKB-KW"/>
</dbReference>
<evidence type="ECO:0000256" key="6">
    <source>
        <dbReference type="ARBA" id="ARBA00023163"/>
    </source>
</evidence>
<evidence type="ECO:0000259" key="7">
    <source>
        <dbReference type="PROSITE" id="PS50126"/>
    </source>
</evidence>
<dbReference type="InterPro" id="IPR009019">
    <property type="entry name" value="KH_sf_prok-type"/>
</dbReference>
<evidence type="ECO:0000256" key="4">
    <source>
        <dbReference type="ARBA" id="ARBA00022884"/>
    </source>
</evidence>
<dbReference type="SUPFAM" id="SSF50249">
    <property type="entry name" value="Nucleic acid-binding proteins"/>
    <property type="match status" value="1"/>
</dbReference>
<dbReference type="GO" id="GO:0031564">
    <property type="term" value="P:transcription antitermination"/>
    <property type="evidence" value="ECO:0007669"/>
    <property type="project" value="UniProtKB-KW"/>
</dbReference>
<keyword evidence="6" id="KW-0804">Transcription</keyword>
<gene>
    <name evidence="8" type="primary">nusA_2</name>
    <name evidence="8" type="ORF">NCTC8258_00901</name>
</gene>
<evidence type="ECO:0000256" key="1">
    <source>
        <dbReference type="ARBA" id="ARBA00022472"/>
    </source>
</evidence>
<evidence type="ECO:0000313" key="8">
    <source>
        <dbReference type="EMBL" id="SUH13267.1"/>
    </source>
</evidence>
<dbReference type="PROSITE" id="PS50126">
    <property type="entry name" value="S1"/>
    <property type="match status" value="1"/>
</dbReference>
<dbReference type="CDD" id="cd04455">
    <property type="entry name" value="S1_NusA"/>
    <property type="match status" value="1"/>
</dbReference>
<dbReference type="InterPro" id="IPR010213">
    <property type="entry name" value="TF_NusA"/>
</dbReference>
<dbReference type="Gene3D" id="3.30.300.20">
    <property type="match status" value="2"/>
</dbReference>
<organism evidence="8 9">
    <name type="scientific">Salmonella enterica I</name>
    <dbReference type="NCBI Taxonomy" id="59201"/>
    <lineage>
        <taxon>Bacteria</taxon>
        <taxon>Pseudomonadati</taxon>
        <taxon>Pseudomonadota</taxon>
        <taxon>Gammaproteobacteria</taxon>
        <taxon>Enterobacterales</taxon>
        <taxon>Enterobacteriaceae</taxon>
        <taxon>Salmonella</taxon>
    </lineage>
</organism>
<dbReference type="Pfam" id="PF13184">
    <property type="entry name" value="KH_NusA_1st"/>
    <property type="match status" value="1"/>
</dbReference>